<evidence type="ECO:0000313" key="1">
    <source>
        <dbReference type="EMBL" id="AEX55190.1"/>
    </source>
</evidence>
<dbReference type="AlphaFoldDB" id="H2D785"/>
<reference evidence="1" key="1">
    <citation type="journal article" date="2012" name="Appl. Environ. Microbiol.">
        <title>Salivaricin D, a Novel Intrinsically Trypsin-Resistant Lantibiotic from Streptococcus salivarius 5M6c Isolated from a Healthy Infant.</title>
        <authorList>
            <person name="Birri D.J."/>
            <person name="Brede D.A."/>
            <person name="Nes I.F."/>
        </authorList>
    </citation>
    <scope>NUCLEOTIDE SEQUENCE</scope>
    <source>
        <strain evidence="1">5M6c</strain>
    </source>
</reference>
<proteinExistence type="predicted"/>
<name>H2D785_STRSL</name>
<organism evidence="1">
    <name type="scientific">Streptococcus salivarius</name>
    <dbReference type="NCBI Taxonomy" id="1304"/>
    <lineage>
        <taxon>Bacteria</taxon>
        <taxon>Bacillati</taxon>
        <taxon>Bacillota</taxon>
        <taxon>Bacilli</taxon>
        <taxon>Lactobacillales</taxon>
        <taxon>Streptococcaceae</taxon>
        <taxon>Streptococcus</taxon>
    </lineage>
</organism>
<accession>H2D785</accession>
<protein>
    <submittedName>
        <fullName evidence="1">Uncharacterized protein</fullName>
    </submittedName>
</protein>
<dbReference type="EMBL" id="JN564797">
    <property type="protein sequence ID" value="AEX55190.1"/>
    <property type="molecule type" value="Genomic_DNA"/>
</dbReference>
<sequence length="273" mass="32282">MVVKARHKDNIDDNTPEGQAYNRAYFPNLYKQLLREEVMECMDLYNQHAHLLDKIVTHTEHVNESSQPAVTLARKLGYDQVADNILKNRPLHMRNSVEEPGHGPVGVIFEEEGNYYKDYQIRPLPYVKMKRTVEENNLDDFLETVEALRDYMFPKMQSEDHKPKKGKEGEEKHLVDNPYDFFDDKNWKVPFKRGWDFNSYANGEAYPDAWTGLMQLREHIFQVNELAVALRQLIDADYYILYSLYGHEHEYLNVRRGYQLLEYGAISELRNSR</sequence>